<protein>
    <recommendedName>
        <fullName evidence="4">Flagellin</fullName>
    </recommendedName>
</protein>
<accession>A0A397WMN0</accession>
<proteinExistence type="predicted"/>
<dbReference type="InterPro" id="IPR002774">
    <property type="entry name" value="Flagellin_arc-type"/>
</dbReference>
<dbReference type="AlphaFoldDB" id="A0A397WMN0"/>
<feature type="transmembrane region" description="Helical" evidence="1">
    <location>
        <begin position="12"/>
        <end position="32"/>
    </location>
</feature>
<sequence length="227" mass="24736">MRRGQVGVGELLIFLATIVVAVVAAVVFITTATNLQQKAFAVGSEARERVSATVDVESITGYKGSGTATYDSKSVDRFVENITLVIKLAPGAEPIKLDDEATTLQVLTPSWQSLAIRLGGFAASSTSGETWPSGFYSDSDLNNALQQVDPEKFYVWVNQSVNRDEIWQVLSPGELYTLVVPLNKNSNHILPEETEVVVKFVSRTGISTTLKFRTPSVIKDPIILLYP</sequence>
<name>A0A397WMN0_9ARCH</name>
<reference evidence="2 3" key="1">
    <citation type="journal article" date="2018" name="Syst. Appl. Microbiol.">
        <title>A new symbiotic nanoarchaeote (Candidatus Nanoclepta minutus) and its host (Zestosphaera tikiterensis gen. nov., sp. nov.) from a New Zealand hot spring.</title>
        <authorList>
            <person name="St John E."/>
            <person name="Liu Y."/>
            <person name="Podar M."/>
            <person name="Stott M.B."/>
            <person name="Meneghin J."/>
            <person name="Chen Z."/>
            <person name="Lagutin K."/>
            <person name="Mitchell K."/>
            <person name="Reysenbach A.L."/>
        </authorList>
    </citation>
    <scope>NUCLEOTIDE SEQUENCE [LARGE SCALE GENOMIC DNA]</scope>
    <source>
        <strain evidence="2">NZ3</strain>
    </source>
</reference>
<organism evidence="2 3">
    <name type="scientific">Candidatus Nanoclepta minutus</name>
    <dbReference type="NCBI Taxonomy" id="1940235"/>
    <lineage>
        <taxon>Archaea</taxon>
        <taxon>Nanobdellota</taxon>
        <taxon>Candidatus Nanoclepta</taxon>
    </lineage>
</organism>
<dbReference type="PANTHER" id="PTHR35903">
    <property type="entry name" value="FLAGELLIN B1"/>
    <property type="match status" value="1"/>
</dbReference>
<evidence type="ECO:0000313" key="3">
    <source>
        <dbReference type="Proteomes" id="UP000266622"/>
    </source>
</evidence>
<keyword evidence="1" id="KW-0472">Membrane</keyword>
<evidence type="ECO:0000313" key="2">
    <source>
        <dbReference type="EMBL" id="RIB35320.1"/>
    </source>
</evidence>
<comment type="caution">
    <text evidence="2">The sequence shown here is derived from an EMBL/GenBank/DDBJ whole genome shotgun (WGS) entry which is preliminary data.</text>
</comment>
<dbReference type="EMBL" id="MWMI01000003">
    <property type="protein sequence ID" value="RIB35320.1"/>
    <property type="molecule type" value="Genomic_DNA"/>
</dbReference>
<dbReference type="GO" id="GO:0005198">
    <property type="term" value="F:structural molecule activity"/>
    <property type="evidence" value="ECO:0007669"/>
    <property type="project" value="InterPro"/>
</dbReference>
<dbReference type="Proteomes" id="UP000266622">
    <property type="component" value="Unassembled WGS sequence"/>
</dbReference>
<dbReference type="GO" id="GO:0097588">
    <property type="term" value="P:archaeal or bacterial-type flagellum-dependent cell motility"/>
    <property type="evidence" value="ECO:0007669"/>
    <property type="project" value="InterPro"/>
</dbReference>
<keyword evidence="1" id="KW-1133">Transmembrane helix</keyword>
<dbReference type="PANTHER" id="PTHR35903:SF1">
    <property type="entry name" value="FLAGELLIN B1"/>
    <property type="match status" value="1"/>
</dbReference>
<gene>
    <name evidence="2" type="ORF">BXU00_02205</name>
</gene>
<evidence type="ECO:0008006" key="4">
    <source>
        <dbReference type="Google" id="ProtNLM"/>
    </source>
</evidence>
<evidence type="ECO:0000256" key="1">
    <source>
        <dbReference type="SAM" id="Phobius"/>
    </source>
</evidence>
<dbReference type="Pfam" id="PF01917">
    <property type="entry name" value="Flagellin_arch-type"/>
    <property type="match status" value="1"/>
</dbReference>
<keyword evidence="1" id="KW-0812">Transmembrane</keyword>